<accession>A0A183SQ47</accession>
<feature type="compositionally biased region" description="Polar residues" evidence="1">
    <location>
        <begin position="185"/>
        <end position="208"/>
    </location>
</feature>
<evidence type="ECO:0000256" key="1">
    <source>
        <dbReference type="SAM" id="MobiDB-lite"/>
    </source>
</evidence>
<feature type="compositionally biased region" description="Low complexity" evidence="1">
    <location>
        <begin position="956"/>
        <end position="982"/>
    </location>
</feature>
<proteinExistence type="predicted"/>
<feature type="compositionally biased region" description="Basic and acidic residues" evidence="1">
    <location>
        <begin position="645"/>
        <end position="662"/>
    </location>
</feature>
<feature type="region of interest" description="Disordered" evidence="1">
    <location>
        <begin position="180"/>
        <end position="211"/>
    </location>
</feature>
<feature type="compositionally biased region" description="Polar residues" evidence="1">
    <location>
        <begin position="344"/>
        <end position="359"/>
    </location>
</feature>
<feature type="region of interest" description="Disordered" evidence="1">
    <location>
        <begin position="344"/>
        <end position="377"/>
    </location>
</feature>
<reference evidence="2" key="1">
    <citation type="submission" date="2016-06" db="UniProtKB">
        <authorList>
            <consortium name="WormBaseParasite"/>
        </authorList>
    </citation>
    <scope>IDENTIFICATION</scope>
</reference>
<dbReference type="WBParaSite" id="SSLN_0000654701-mRNA-1">
    <property type="protein sequence ID" value="SSLN_0000654701-mRNA-1"/>
    <property type="gene ID" value="SSLN_0000654701"/>
</dbReference>
<dbReference type="AlphaFoldDB" id="A0A183SQ47"/>
<feature type="region of interest" description="Disordered" evidence="1">
    <location>
        <begin position="846"/>
        <end position="919"/>
    </location>
</feature>
<organism evidence="2">
    <name type="scientific">Schistocephalus solidus</name>
    <name type="common">Tapeworm</name>
    <dbReference type="NCBI Taxonomy" id="70667"/>
    <lineage>
        <taxon>Eukaryota</taxon>
        <taxon>Metazoa</taxon>
        <taxon>Spiralia</taxon>
        <taxon>Lophotrochozoa</taxon>
        <taxon>Platyhelminthes</taxon>
        <taxon>Cestoda</taxon>
        <taxon>Eucestoda</taxon>
        <taxon>Diphyllobothriidea</taxon>
        <taxon>Diphyllobothriidae</taxon>
        <taxon>Schistocephalus</taxon>
    </lineage>
</organism>
<feature type="compositionally biased region" description="Low complexity" evidence="1">
    <location>
        <begin position="989"/>
        <end position="1005"/>
    </location>
</feature>
<protein>
    <submittedName>
        <fullName evidence="2">Protein kinase domain-containing protein</fullName>
    </submittedName>
</protein>
<name>A0A183SQ47_SCHSO</name>
<feature type="region of interest" description="Disordered" evidence="1">
    <location>
        <begin position="612"/>
        <end position="666"/>
    </location>
</feature>
<sequence>LDANNLPAAERLQQMLDRLKDLHQRNFIEICLDPNPASRPRIKFLLNHPSIAEVPTLKLLSAKVLVGTMRAGPAEEAVATEAPGFATLLKDNLSHLEDETVIVEAKFPHDQVSHSRSWKDFRSNFTLTSKYLEDVKNGFYPFFGYRFGAAAEQDDDEESLAVMQSETTGPTQPSVYQGGSVPLHSASSGVSNLPSVTTSRKQSSSVVTNAEDEVSLPVSRKISNNCMPETIEEVFDDSSPTGVPVASATNAPLSEVQPSGAFPPASSVVSANLKGAIGMEDSVDKHDSPDTVGVSPSPLQPYVEPRSSPNVGQCTPVPTTVGGATTGPLPSDHRFKTMLLGANDQRQCNSRTTLSSTDSKAGPPKDSLQGIVLPSGAQGMPTVLDRREVRTQQKSVCSAPHDTPLEALRARPFALFTHCQYSYIGSGRWQVYVQMWFVEERLKREAYLQVFDYEWHDCDRVADLFEASNCLNADDRSTLLRLLALARHNIPLIEGVLIYPSFQTQTGNNGINSSAIDPQELYSKLVTLHLQKQARELLERETIISPPTDETAEPTLEPSTAAAAVITETSHRDALSEIPTASLSKRAALGIDDSDGHVSMDENFAHPLVPPSAPAAASGLTTASDPFKSEVQHHPSIPNSLPCPHTDDCRPEEASGQKRTDETDAVPQKVDYASNATAAMPMPCYDFIDITTLAPSNPACAWCDNHDYLHELHLPAYLISPCYHCRESLAREAKISPEDLLDLHLQHNIPWPAFLQARYKIPVDGRTVEELMAYDCRWRSRQRCYCLVAHGGQVMPPCVEFPWQYEPPPAVLATANTAPHVSPLQLPDLEPPSTTSGIQTGSKVGELEAAAPSVSSKTSAVPPPSTSSSRASTGEPVAAPPAGVTQNPSAEVKRLDDSAPKPSADTPAPNVRGPLPCSSRHTRGTLLPCCAEMHLPCGMPPQPAVPSEQQQPRQISATTPSTTAHSKSTHTAMNAASALPSPLGGGGPVATSPSAAAVAVVPTAT</sequence>
<feature type="region of interest" description="Disordered" evidence="1">
    <location>
        <begin position="941"/>
        <end position="1005"/>
    </location>
</feature>
<evidence type="ECO:0000313" key="2">
    <source>
        <dbReference type="WBParaSite" id="SSLN_0000654701-mRNA-1"/>
    </source>
</evidence>
<feature type="compositionally biased region" description="Low complexity" evidence="1">
    <location>
        <begin position="849"/>
        <end position="873"/>
    </location>
</feature>